<name>A0ABU6W355_9FABA</name>
<proteinExistence type="predicted"/>
<sequence>MLVFLSRGQPSSLYSLYSLPVVVVDLNSCTTLCPSRLVSIKALLILRDSSRSSPAGAARFSLNEKRQRSPASKRRDSSGQQVQSSPAQIPTQLCFRSRRLPFRIKGHDQ</sequence>
<evidence type="ECO:0000313" key="3">
    <source>
        <dbReference type="Proteomes" id="UP001341840"/>
    </source>
</evidence>
<gene>
    <name evidence="2" type="ORF">PIB30_009104</name>
</gene>
<dbReference type="Proteomes" id="UP001341840">
    <property type="component" value="Unassembled WGS sequence"/>
</dbReference>
<accession>A0ABU6W355</accession>
<protein>
    <submittedName>
        <fullName evidence="2">Uncharacterized protein</fullName>
    </submittedName>
</protein>
<organism evidence="2 3">
    <name type="scientific">Stylosanthes scabra</name>
    <dbReference type="NCBI Taxonomy" id="79078"/>
    <lineage>
        <taxon>Eukaryota</taxon>
        <taxon>Viridiplantae</taxon>
        <taxon>Streptophyta</taxon>
        <taxon>Embryophyta</taxon>
        <taxon>Tracheophyta</taxon>
        <taxon>Spermatophyta</taxon>
        <taxon>Magnoliopsida</taxon>
        <taxon>eudicotyledons</taxon>
        <taxon>Gunneridae</taxon>
        <taxon>Pentapetalae</taxon>
        <taxon>rosids</taxon>
        <taxon>fabids</taxon>
        <taxon>Fabales</taxon>
        <taxon>Fabaceae</taxon>
        <taxon>Papilionoideae</taxon>
        <taxon>50 kb inversion clade</taxon>
        <taxon>dalbergioids sensu lato</taxon>
        <taxon>Dalbergieae</taxon>
        <taxon>Pterocarpus clade</taxon>
        <taxon>Stylosanthes</taxon>
    </lineage>
</organism>
<feature type="compositionally biased region" description="Basic and acidic residues" evidence="1">
    <location>
        <begin position="62"/>
        <end position="77"/>
    </location>
</feature>
<dbReference type="EMBL" id="JASCZI010181263">
    <property type="protein sequence ID" value="MED6180316.1"/>
    <property type="molecule type" value="Genomic_DNA"/>
</dbReference>
<feature type="region of interest" description="Disordered" evidence="1">
    <location>
        <begin position="50"/>
        <end position="93"/>
    </location>
</feature>
<evidence type="ECO:0000256" key="1">
    <source>
        <dbReference type="SAM" id="MobiDB-lite"/>
    </source>
</evidence>
<comment type="caution">
    <text evidence="2">The sequence shown here is derived from an EMBL/GenBank/DDBJ whole genome shotgun (WGS) entry which is preliminary data.</text>
</comment>
<keyword evidence="3" id="KW-1185">Reference proteome</keyword>
<reference evidence="2 3" key="1">
    <citation type="journal article" date="2023" name="Plants (Basel)">
        <title>Bridging the Gap: Combining Genomics and Transcriptomics Approaches to Understand Stylosanthes scabra, an Orphan Legume from the Brazilian Caatinga.</title>
        <authorList>
            <person name="Ferreira-Neto J.R.C."/>
            <person name="da Silva M.D."/>
            <person name="Binneck E."/>
            <person name="de Melo N.F."/>
            <person name="da Silva R.H."/>
            <person name="de Melo A.L.T.M."/>
            <person name="Pandolfi V."/>
            <person name="Bustamante F.O."/>
            <person name="Brasileiro-Vidal A.C."/>
            <person name="Benko-Iseppon A.M."/>
        </authorList>
    </citation>
    <scope>NUCLEOTIDE SEQUENCE [LARGE SCALE GENOMIC DNA]</scope>
    <source>
        <tissue evidence="2">Leaves</tissue>
    </source>
</reference>
<feature type="compositionally biased region" description="Polar residues" evidence="1">
    <location>
        <begin position="78"/>
        <end position="91"/>
    </location>
</feature>
<evidence type="ECO:0000313" key="2">
    <source>
        <dbReference type="EMBL" id="MED6180316.1"/>
    </source>
</evidence>